<dbReference type="Proteomes" id="UP001196980">
    <property type="component" value="Unassembled WGS sequence"/>
</dbReference>
<reference evidence="1 2" key="1">
    <citation type="journal article" date="2020" name="J Geophys Res Biogeosci">
        <title>Magnetotaxis as an Adaptation to Enable Bacterial Shuttling of Microbial Sulfur and Sulfur Cycling Across Aquatic Oxic#Anoxic Interfaces.</title>
        <authorList>
            <person name="Li J."/>
            <person name="Liu P."/>
            <person name="Wang J."/>
            <person name="Roberts A.P."/>
            <person name="Pan Y."/>
        </authorList>
    </citation>
    <scope>NUCLEOTIDE SEQUENCE [LARGE SCALE GENOMIC DNA]</scope>
    <source>
        <strain evidence="1 2">MYR-1_YQ</strain>
    </source>
</reference>
<dbReference type="EMBL" id="JABXWD010000775">
    <property type="protein sequence ID" value="MBV6343732.1"/>
    <property type="molecule type" value="Genomic_DNA"/>
</dbReference>
<accession>A0ABS6S4V5</accession>
<proteinExistence type="predicted"/>
<comment type="caution">
    <text evidence="1">The sequence shown here is derived from an EMBL/GenBank/DDBJ whole genome shotgun (WGS) entry which is preliminary data.</text>
</comment>
<sequence length="67" mass="7182">MAEATKAVVFDVPHPDSTYEIGLELGGATASEEVPWVTLKTAAGFTINFSAPQTLDVCWTARRSVLN</sequence>
<gene>
    <name evidence="1" type="ORF">HWQ67_19360</name>
</gene>
<organism evidence="1 2">
    <name type="scientific">Candidatus Magnetobacterium casense</name>
    <dbReference type="NCBI Taxonomy" id="1455061"/>
    <lineage>
        <taxon>Bacteria</taxon>
        <taxon>Pseudomonadati</taxon>
        <taxon>Nitrospirota</taxon>
        <taxon>Thermodesulfovibrionia</taxon>
        <taxon>Thermodesulfovibrionales</taxon>
        <taxon>Candidatus Magnetobacteriaceae</taxon>
        <taxon>Candidatus Magnetobacterium</taxon>
    </lineage>
</organism>
<dbReference type="RefSeq" id="WP_218254347.1">
    <property type="nucleotide sequence ID" value="NZ_JABXWD010000775.1"/>
</dbReference>
<evidence type="ECO:0000313" key="1">
    <source>
        <dbReference type="EMBL" id="MBV6343732.1"/>
    </source>
</evidence>
<protein>
    <submittedName>
        <fullName evidence="1">Uncharacterized protein</fullName>
    </submittedName>
</protein>
<keyword evidence="2" id="KW-1185">Reference proteome</keyword>
<name>A0ABS6S4V5_9BACT</name>
<evidence type="ECO:0000313" key="2">
    <source>
        <dbReference type="Proteomes" id="UP001196980"/>
    </source>
</evidence>